<name>A0A8J8GC60_9FLAO</name>
<evidence type="ECO:0000259" key="3">
    <source>
        <dbReference type="PROSITE" id="PS50222"/>
    </source>
</evidence>
<evidence type="ECO:0000313" key="5">
    <source>
        <dbReference type="Proteomes" id="UP000610746"/>
    </source>
</evidence>
<comment type="caution">
    <text evidence="4">The sequence shown here is derived from an EMBL/GenBank/DDBJ whole genome shotgun (WGS) entry which is preliminary data.</text>
</comment>
<dbReference type="EMBL" id="JABSNO010000029">
    <property type="protein sequence ID" value="NRS93822.1"/>
    <property type="molecule type" value="Genomic_DNA"/>
</dbReference>
<keyword evidence="5" id="KW-1185">Reference proteome</keyword>
<dbReference type="InterPro" id="IPR011992">
    <property type="entry name" value="EF-hand-dom_pair"/>
</dbReference>
<dbReference type="Gene3D" id="1.10.238.10">
    <property type="entry name" value="EF-hand"/>
    <property type="match status" value="1"/>
</dbReference>
<dbReference type="Proteomes" id="UP000610746">
    <property type="component" value="Unassembled WGS sequence"/>
</dbReference>
<dbReference type="RefSeq" id="WP_173780365.1">
    <property type="nucleotide sequence ID" value="NZ_JABSNO010000029.1"/>
</dbReference>
<dbReference type="AlphaFoldDB" id="A0A8J8GC60"/>
<feature type="signal peptide" evidence="2">
    <location>
        <begin position="1"/>
        <end position="25"/>
    </location>
</feature>
<dbReference type="GO" id="GO:0005509">
    <property type="term" value="F:calcium ion binding"/>
    <property type="evidence" value="ECO:0007669"/>
    <property type="project" value="InterPro"/>
</dbReference>
<proteinExistence type="predicted"/>
<dbReference type="SUPFAM" id="SSF47473">
    <property type="entry name" value="EF-hand"/>
    <property type="match status" value="1"/>
</dbReference>
<dbReference type="InterPro" id="IPR018247">
    <property type="entry name" value="EF_Hand_1_Ca_BS"/>
</dbReference>
<sequence length="99" mass="10942">MNFSKELKTGAITLGFLLLGTFVSAQSTQEKKGGQKMTPTESMEKLDANKDGKLSEKEAKGFFKENFAKIDTDKDGFLSIKELEKAPKPEGRGEGRPKR</sequence>
<evidence type="ECO:0000256" key="2">
    <source>
        <dbReference type="SAM" id="SignalP"/>
    </source>
</evidence>
<dbReference type="InterPro" id="IPR002048">
    <property type="entry name" value="EF_hand_dom"/>
</dbReference>
<feature type="compositionally biased region" description="Basic and acidic residues" evidence="1">
    <location>
        <begin position="42"/>
        <end position="54"/>
    </location>
</feature>
<feature type="region of interest" description="Disordered" evidence="1">
    <location>
        <begin position="26"/>
        <end position="54"/>
    </location>
</feature>
<dbReference type="PROSITE" id="PS50222">
    <property type="entry name" value="EF_HAND_2"/>
    <property type="match status" value="1"/>
</dbReference>
<gene>
    <name evidence="4" type="ORF">HNQ03_002913</name>
</gene>
<dbReference type="PROSITE" id="PS00018">
    <property type="entry name" value="EF_HAND_1"/>
    <property type="match status" value="1"/>
</dbReference>
<dbReference type="Pfam" id="PF13405">
    <property type="entry name" value="EF-hand_6"/>
    <property type="match status" value="1"/>
</dbReference>
<dbReference type="Pfam" id="PF13202">
    <property type="entry name" value="EF-hand_5"/>
    <property type="match status" value="1"/>
</dbReference>
<protein>
    <submittedName>
        <fullName evidence="4">Ca2+-binding EF-hand superfamily protein</fullName>
    </submittedName>
</protein>
<feature type="domain" description="EF-hand" evidence="3">
    <location>
        <begin position="58"/>
        <end position="93"/>
    </location>
</feature>
<organism evidence="4 5">
    <name type="scientific">Frigoriflavimonas asaccharolytica</name>
    <dbReference type="NCBI Taxonomy" id="2735899"/>
    <lineage>
        <taxon>Bacteria</taxon>
        <taxon>Pseudomonadati</taxon>
        <taxon>Bacteroidota</taxon>
        <taxon>Flavobacteriia</taxon>
        <taxon>Flavobacteriales</taxon>
        <taxon>Weeksellaceae</taxon>
        <taxon>Frigoriflavimonas</taxon>
    </lineage>
</organism>
<feature type="chain" id="PRO_5035285256" evidence="2">
    <location>
        <begin position="26"/>
        <end position="99"/>
    </location>
</feature>
<evidence type="ECO:0000256" key="1">
    <source>
        <dbReference type="SAM" id="MobiDB-lite"/>
    </source>
</evidence>
<keyword evidence="2" id="KW-0732">Signal</keyword>
<reference evidence="4" key="1">
    <citation type="submission" date="2020-05" db="EMBL/GenBank/DDBJ databases">
        <title>Genomic Encyclopedia of Type Strains, Phase IV (KMG-V): Genome sequencing to study the core and pangenomes of soil and plant-associated prokaryotes.</title>
        <authorList>
            <person name="Whitman W."/>
        </authorList>
    </citation>
    <scope>NUCLEOTIDE SEQUENCE</scope>
    <source>
        <strain evidence="4">16F</strain>
    </source>
</reference>
<feature type="region of interest" description="Disordered" evidence="1">
    <location>
        <begin position="80"/>
        <end position="99"/>
    </location>
</feature>
<accession>A0A8J8GC60</accession>
<evidence type="ECO:0000313" key="4">
    <source>
        <dbReference type="EMBL" id="NRS93822.1"/>
    </source>
</evidence>